<dbReference type="InterPro" id="IPR006860">
    <property type="entry name" value="FecR"/>
</dbReference>
<protein>
    <submittedName>
        <fullName evidence="3">Ferric-dicitrate binding protein FerR (Iron transport regulator)</fullName>
    </submittedName>
</protein>
<feature type="domain" description="FecR protein" evidence="1">
    <location>
        <begin position="123"/>
        <end position="216"/>
    </location>
</feature>
<dbReference type="EMBL" id="JACHCA010000012">
    <property type="protein sequence ID" value="MBB6129974.1"/>
    <property type="molecule type" value="Genomic_DNA"/>
</dbReference>
<dbReference type="Gene3D" id="2.60.120.1440">
    <property type="match status" value="1"/>
</dbReference>
<dbReference type="Pfam" id="PF16344">
    <property type="entry name" value="FecR_C"/>
    <property type="match status" value="1"/>
</dbReference>
<dbReference type="PANTHER" id="PTHR30273:SF2">
    <property type="entry name" value="PROTEIN FECR"/>
    <property type="match status" value="1"/>
</dbReference>
<evidence type="ECO:0000313" key="4">
    <source>
        <dbReference type="Proteomes" id="UP000548326"/>
    </source>
</evidence>
<evidence type="ECO:0000259" key="2">
    <source>
        <dbReference type="Pfam" id="PF16344"/>
    </source>
</evidence>
<sequence>MEHQEEIRRLFKMYLEGKTNASQNTILFHYLNDNKNAEQELSDLMNDTWEQEPATRDDSVEANEGLEQLWTKIDHKKQKTIQRFQLLKYAASLVMICSAVFVYKANQKKQPESAKSIAFITKTTASGEKVKMLLPDSSVVYLGSRSRISWPEHFEKGKVRNVSLEGEAFFEVKHDAASPFIIRSGKMETQVLGTSFNIYAYPEDKIFTVSVRTGKVGVTEKSAGVRKMLSLLTPGMKIAYNKDNGKFRINVGQFNEADSWTNNRFVFHDENLSSILVKLERYYNVHFEVRSSKLKACRFNATFSNININEVMTQLRIMSSGHIKYKISDDKTRIALWGEACE</sequence>
<name>A0A841JHJ4_9SPHI</name>
<dbReference type="RefSeq" id="WP_183588904.1">
    <property type="nucleotide sequence ID" value="NZ_JACHCA010000012.1"/>
</dbReference>
<dbReference type="InterPro" id="IPR032508">
    <property type="entry name" value="FecR_C"/>
</dbReference>
<gene>
    <name evidence="3" type="ORF">HDF22_004111</name>
</gene>
<dbReference type="GO" id="GO:0016989">
    <property type="term" value="F:sigma factor antagonist activity"/>
    <property type="evidence" value="ECO:0007669"/>
    <property type="project" value="TreeGrafter"/>
</dbReference>
<dbReference type="Gene3D" id="3.55.50.30">
    <property type="match status" value="1"/>
</dbReference>
<dbReference type="Proteomes" id="UP000548326">
    <property type="component" value="Unassembled WGS sequence"/>
</dbReference>
<evidence type="ECO:0000259" key="1">
    <source>
        <dbReference type="Pfam" id="PF04773"/>
    </source>
</evidence>
<accession>A0A841JHJ4</accession>
<dbReference type="PANTHER" id="PTHR30273">
    <property type="entry name" value="PERIPLASMIC SIGNAL SENSOR AND SIGMA FACTOR ACTIVATOR FECR-RELATED"/>
    <property type="match status" value="1"/>
</dbReference>
<organism evidence="3 4">
    <name type="scientific">Mucilaginibacter lappiensis</name>
    <dbReference type="NCBI Taxonomy" id="354630"/>
    <lineage>
        <taxon>Bacteria</taxon>
        <taxon>Pseudomonadati</taxon>
        <taxon>Bacteroidota</taxon>
        <taxon>Sphingobacteriia</taxon>
        <taxon>Sphingobacteriales</taxon>
        <taxon>Sphingobacteriaceae</taxon>
        <taxon>Mucilaginibacter</taxon>
    </lineage>
</organism>
<dbReference type="InterPro" id="IPR012373">
    <property type="entry name" value="Ferrdict_sens_TM"/>
</dbReference>
<dbReference type="AlphaFoldDB" id="A0A841JHJ4"/>
<dbReference type="PIRSF" id="PIRSF018266">
    <property type="entry name" value="FecR"/>
    <property type="match status" value="1"/>
</dbReference>
<reference evidence="3 4" key="1">
    <citation type="submission" date="2020-08" db="EMBL/GenBank/DDBJ databases">
        <title>Genomic Encyclopedia of Type Strains, Phase IV (KMG-V): Genome sequencing to study the core and pangenomes of soil and plant-associated prokaryotes.</title>
        <authorList>
            <person name="Whitman W."/>
        </authorList>
    </citation>
    <scope>NUCLEOTIDE SEQUENCE [LARGE SCALE GENOMIC DNA]</scope>
    <source>
        <strain evidence="3 4">MP601</strain>
    </source>
</reference>
<evidence type="ECO:0000313" key="3">
    <source>
        <dbReference type="EMBL" id="MBB6129974.1"/>
    </source>
</evidence>
<feature type="domain" description="Protein FecR C-terminal" evidence="2">
    <location>
        <begin position="264"/>
        <end position="332"/>
    </location>
</feature>
<dbReference type="Pfam" id="PF04773">
    <property type="entry name" value="FecR"/>
    <property type="match status" value="1"/>
</dbReference>
<proteinExistence type="predicted"/>
<comment type="caution">
    <text evidence="3">The sequence shown here is derived from an EMBL/GenBank/DDBJ whole genome shotgun (WGS) entry which is preliminary data.</text>
</comment>